<evidence type="ECO:0000313" key="2">
    <source>
        <dbReference type="EMBL" id="ERJ13658.1"/>
    </source>
</evidence>
<dbReference type="AlphaFoldDB" id="U2EFE6"/>
<keyword evidence="3" id="KW-1185">Reference proteome</keyword>
<dbReference type="InParanoid" id="U2EFE6"/>
<evidence type="ECO:0000256" key="1">
    <source>
        <dbReference type="SAM" id="Phobius"/>
    </source>
</evidence>
<comment type="caution">
    <text evidence="2">The sequence shown here is derived from an EMBL/GenBank/DDBJ whole genome shotgun (WGS) entry which is preliminary data.</text>
</comment>
<keyword evidence="1" id="KW-1133">Transmembrane helix</keyword>
<gene>
    <name evidence="2" type="ORF">HLPCO_000324</name>
</gene>
<proteinExistence type="predicted"/>
<reference evidence="2 3" key="1">
    <citation type="journal article" date="2011" name="J. Bacteriol.">
        <title>Genome sequence of Haloplasma contractile, an unusual contractile bacterium from a deep-sea anoxic brine lake.</title>
        <authorList>
            <person name="Antunes A."/>
            <person name="Alam I."/>
            <person name="El Dorry H."/>
            <person name="Siam R."/>
            <person name="Robertson A."/>
            <person name="Bajic V.B."/>
            <person name="Stingl U."/>
        </authorList>
    </citation>
    <scope>NUCLEOTIDE SEQUENCE [LARGE SCALE GENOMIC DNA]</scope>
    <source>
        <strain evidence="2 3">SSD-17B</strain>
    </source>
</reference>
<keyword evidence="1" id="KW-0472">Membrane</keyword>
<feature type="transmembrane region" description="Helical" evidence="1">
    <location>
        <begin position="142"/>
        <end position="159"/>
    </location>
</feature>
<feature type="transmembrane region" description="Helical" evidence="1">
    <location>
        <begin position="21"/>
        <end position="41"/>
    </location>
</feature>
<feature type="transmembrane region" description="Helical" evidence="1">
    <location>
        <begin position="47"/>
        <end position="64"/>
    </location>
</feature>
<organism evidence="2 3">
    <name type="scientific">Haloplasma contractile SSD-17B</name>
    <dbReference type="NCBI Taxonomy" id="1033810"/>
    <lineage>
        <taxon>Bacteria</taxon>
        <taxon>Bacillati</taxon>
        <taxon>Mycoplasmatota</taxon>
        <taxon>Mollicutes</taxon>
        <taxon>Haloplasmatales</taxon>
        <taxon>Haloplasmataceae</taxon>
        <taxon>Haloplasma</taxon>
    </lineage>
</organism>
<evidence type="ECO:0000313" key="3">
    <source>
        <dbReference type="Proteomes" id="UP000005707"/>
    </source>
</evidence>
<name>U2EFE6_9MOLU</name>
<accession>U2EFE6</accession>
<sequence>MIDKNKAQNFVNRGYSIDNKLINSLFFSNSFIVLVVILFQMMINAKLLDNLILYLIYAILNIYLKFFNNSVLKRNIFLYAVSYFYLFLNINILIYSTITYDALNVLNVFFFIMAIACQIIVLVIFVIIWFNLAKNYKKTYRPVPYVASGFGVSALFIFKNFVNIPEKNGSLIIYLISYSVIMIILYHFSSTIVKLYLVMKFDITDYTISY</sequence>
<dbReference type="RefSeq" id="WP_008826237.1">
    <property type="nucleotide sequence ID" value="NZ_AFNU02000001.1"/>
</dbReference>
<feature type="transmembrane region" description="Helical" evidence="1">
    <location>
        <begin position="108"/>
        <end position="130"/>
    </location>
</feature>
<dbReference type="Proteomes" id="UP000005707">
    <property type="component" value="Unassembled WGS sequence"/>
</dbReference>
<keyword evidence="1" id="KW-0812">Transmembrane</keyword>
<protein>
    <submittedName>
        <fullName evidence="2">Uncharacterized protein</fullName>
    </submittedName>
</protein>
<feature type="transmembrane region" description="Helical" evidence="1">
    <location>
        <begin position="171"/>
        <end position="189"/>
    </location>
</feature>
<dbReference type="EMBL" id="AFNU02000001">
    <property type="protein sequence ID" value="ERJ13658.1"/>
    <property type="molecule type" value="Genomic_DNA"/>
</dbReference>
<feature type="transmembrane region" description="Helical" evidence="1">
    <location>
        <begin position="76"/>
        <end position="96"/>
    </location>
</feature>
<reference evidence="2 3" key="2">
    <citation type="journal article" date="2013" name="PLoS ONE">
        <title>INDIGO - INtegrated Data Warehouse of MIcrobial GenOmes with Examples from the Red Sea Extremophiles.</title>
        <authorList>
            <person name="Alam I."/>
            <person name="Antunes A."/>
            <person name="Kamau A.A."/>
            <person name="Ba Alawi W."/>
            <person name="Kalkatawi M."/>
            <person name="Stingl U."/>
            <person name="Bajic V.B."/>
        </authorList>
    </citation>
    <scope>NUCLEOTIDE SEQUENCE [LARGE SCALE GENOMIC DNA]</scope>
    <source>
        <strain evidence="2 3">SSD-17B</strain>
    </source>
</reference>